<proteinExistence type="predicted"/>
<accession>A0A135V9R3</accession>
<dbReference type="Pfam" id="PF11951">
    <property type="entry name" value="Fungal_trans_2"/>
    <property type="match status" value="1"/>
</dbReference>
<dbReference type="EMBL" id="JFFI01000078">
    <property type="protein sequence ID" value="KXH69470.1"/>
    <property type="molecule type" value="Genomic_DNA"/>
</dbReference>
<dbReference type="InterPro" id="IPR053175">
    <property type="entry name" value="DHMBA_Reg_Transcription_Factor"/>
</dbReference>
<dbReference type="Proteomes" id="UP000070121">
    <property type="component" value="Unassembled WGS sequence"/>
</dbReference>
<reference evidence="2 3" key="1">
    <citation type="submission" date="2014-02" db="EMBL/GenBank/DDBJ databases">
        <title>The genome sequence of Colletotrichum salicis CBS 607.94.</title>
        <authorList>
            <person name="Baroncelli R."/>
            <person name="Thon M.R."/>
        </authorList>
    </citation>
    <scope>NUCLEOTIDE SEQUENCE [LARGE SCALE GENOMIC DNA]</scope>
    <source>
        <strain evidence="2 3">CBS 607.94</strain>
    </source>
</reference>
<protein>
    <recommendedName>
        <fullName evidence="4">C6 zinc finger protein</fullName>
    </recommendedName>
</protein>
<evidence type="ECO:0000313" key="3">
    <source>
        <dbReference type="Proteomes" id="UP000070121"/>
    </source>
</evidence>
<keyword evidence="3" id="KW-1185">Reference proteome</keyword>
<sequence length="332" mass="36210">MLPAISSATPANCFLDALKATALASSSRQLTQSGLMVQARSHYGRAIIGLNDALKNPNVGQDDSVVAALFILGLFEAIGAQPQSRLVDTEATCHPHSRGALALLQHRSSIKQDSDLDRVILRFFSHVALMDYFMSPPGFAPLWITLSTFGTDWANGPILEPVMSRAVEYKASAERLISHPSSKSGPTVGKLLRPGLDIIYDLADAAKIESLHSPDSPIKMAFNDLMDTKFMIITAEEQSELGDELRNLTDQGSENVKQICQNISAIFIDGQPGVGQHQGWPFRVWCMLWPMAAIMNSCLAVEEARGCVGSLSSRQKGWIWKAVWARTNGPFT</sequence>
<dbReference type="AlphaFoldDB" id="A0A135V9R3"/>
<organism evidence="2 3">
    <name type="scientific">Colletotrichum salicis</name>
    <dbReference type="NCBI Taxonomy" id="1209931"/>
    <lineage>
        <taxon>Eukaryota</taxon>
        <taxon>Fungi</taxon>
        <taxon>Dikarya</taxon>
        <taxon>Ascomycota</taxon>
        <taxon>Pezizomycotina</taxon>
        <taxon>Sordariomycetes</taxon>
        <taxon>Hypocreomycetidae</taxon>
        <taxon>Glomerellales</taxon>
        <taxon>Glomerellaceae</taxon>
        <taxon>Colletotrichum</taxon>
        <taxon>Colletotrichum acutatum species complex</taxon>
    </lineage>
</organism>
<name>A0A135V9R3_9PEZI</name>
<evidence type="ECO:0000313" key="2">
    <source>
        <dbReference type="EMBL" id="KXH69470.1"/>
    </source>
</evidence>
<evidence type="ECO:0000256" key="1">
    <source>
        <dbReference type="ARBA" id="ARBA00023242"/>
    </source>
</evidence>
<dbReference type="PANTHER" id="PTHR38791">
    <property type="entry name" value="ZN(II)2CYS6 TRANSCRIPTION FACTOR (EUROFUNG)-RELATED-RELATED"/>
    <property type="match status" value="1"/>
</dbReference>
<dbReference type="OrthoDB" id="4491390at2759"/>
<keyword evidence="1" id="KW-0539">Nucleus</keyword>
<evidence type="ECO:0008006" key="4">
    <source>
        <dbReference type="Google" id="ProtNLM"/>
    </source>
</evidence>
<gene>
    <name evidence="2" type="ORF">CSAL01_13271</name>
</gene>
<dbReference type="InterPro" id="IPR021858">
    <property type="entry name" value="Fun_TF"/>
</dbReference>
<comment type="caution">
    <text evidence="2">The sequence shown here is derived from an EMBL/GenBank/DDBJ whole genome shotgun (WGS) entry which is preliminary data.</text>
</comment>